<dbReference type="PATRIC" id="fig|61647.15.peg.1057"/>
<gene>
    <name evidence="4" type="ORF">ABW06_14400</name>
</gene>
<dbReference type="RefSeq" id="WP_043080714.1">
    <property type="nucleotide sequence ID" value="NZ_CP009450.1"/>
</dbReference>
<dbReference type="PROSITE" id="PS50943">
    <property type="entry name" value="HTH_CROC1"/>
    <property type="match status" value="1"/>
</dbReference>
<dbReference type="Proteomes" id="UP000036196">
    <property type="component" value="Unassembled WGS sequence"/>
</dbReference>
<accession>A0A089PHX2</accession>
<dbReference type="AlphaFoldDB" id="A0A089PHX2"/>
<dbReference type="Pfam" id="PF13239">
    <property type="entry name" value="2TM"/>
    <property type="match status" value="1"/>
</dbReference>
<dbReference type="Gene3D" id="1.10.260.40">
    <property type="entry name" value="lambda repressor-like DNA-binding domains"/>
    <property type="match status" value="1"/>
</dbReference>
<dbReference type="EMBL" id="LDZF01000014">
    <property type="protein sequence ID" value="KMK12900.1"/>
    <property type="molecule type" value="Genomic_DNA"/>
</dbReference>
<dbReference type="Pfam" id="PF01381">
    <property type="entry name" value="HTH_3"/>
    <property type="match status" value="1"/>
</dbReference>
<evidence type="ECO:0000259" key="3">
    <source>
        <dbReference type="PROSITE" id="PS50943"/>
    </source>
</evidence>
<dbReference type="eggNOG" id="COG1476">
    <property type="taxonomic scope" value="Bacteria"/>
</dbReference>
<feature type="transmembrane region" description="Helical" evidence="2">
    <location>
        <begin position="90"/>
        <end position="107"/>
    </location>
</feature>
<dbReference type="InterPro" id="IPR010982">
    <property type="entry name" value="Lambda_DNA-bd_dom_sf"/>
</dbReference>
<evidence type="ECO:0000313" key="5">
    <source>
        <dbReference type="Proteomes" id="UP000036196"/>
    </source>
</evidence>
<dbReference type="SMART" id="SM00530">
    <property type="entry name" value="HTH_XRE"/>
    <property type="match status" value="1"/>
</dbReference>
<keyword evidence="2" id="KW-1133">Transmembrane helix</keyword>
<dbReference type="SUPFAM" id="SSF47413">
    <property type="entry name" value="lambda repressor-like DNA-binding domains"/>
    <property type="match status" value="1"/>
</dbReference>
<feature type="transmembrane region" description="Helical" evidence="2">
    <location>
        <begin position="113"/>
        <end position="136"/>
    </location>
</feature>
<dbReference type="KEGG" id="pge:LG71_00235"/>
<dbReference type="InterPro" id="IPR001387">
    <property type="entry name" value="Cro/C1-type_HTH"/>
</dbReference>
<proteinExistence type="predicted"/>
<dbReference type="InterPro" id="IPR025698">
    <property type="entry name" value="2TM_dom"/>
</dbReference>
<name>A0A089PHX2_PLUGE</name>
<keyword evidence="2" id="KW-0812">Transmembrane</keyword>
<evidence type="ECO:0000313" key="4">
    <source>
        <dbReference type="EMBL" id="KMK12900.1"/>
    </source>
</evidence>
<keyword evidence="5" id="KW-1185">Reference proteome</keyword>
<dbReference type="CDD" id="cd00093">
    <property type="entry name" value="HTH_XRE"/>
    <property type="match status" value="1"/>
</dbReference>
<organism evidence="4 5">
    <name type="scientific">Pluralibacter gergoviae</name>
    <name type="common">Enterobacter gergoviae</name>
    <dbReference type="NCBI Taxonomy" id="61647"/>
    <lineage>
        <taxon>Bacteria</taxon>
        <taxon>Pseudomonadati</taxon>
        <taxon>Pseudomonadota</taxon>
        <taxon>Gammaproteobacteria</taxon>
        <taxon>Enterobacterales</taxon>
        <taxon>Enterobacteriaceae</taxon>
        <taxon>Pluralibacter</taxon>
    </lineage>
</organism>
<dbReference type="GO" id="GO:0003677">
    <property type="term" value="F:DNA binding"/>
    <property type="evidence" value="ECO:0007669"/>
    <property type="project" value="InterPro"/>
</dbReference>
<feature type="compositionally biased region" description="Pro residues" evidence="1">
    <location>
        <begin position="69"/>
        <end position="78"/>
    </location>
</feature>
<evidence type="ECO:0000256" key="1">
    <source>
        <dbReference type="SAM" id="MobiDB-lite"/>
    </source>
</evidence>
<protein>
    <recommendedName>
        <fullName evidence="3">HTH cro/C1-type domain-containing protein</fullName>
    </recommendedName>
</protein>
<keyword evidence="2" id="KW-0472">Membrane</keyword>
<reference evidence="4 5" key="1">
    <citation type="submission" date="2015-05" db="EMBL/GenBank/DDBJ databases">
        <title>Genome sequences of Pluralibacter gergoviae.</title>
        <authorList>
            <person name="Greninger A.L."/>
            <person name="Miller S."/>
        </authorList>
    </citation>
    <scope>NUCLEOTIDE SEQUENCE [LARGE SCALE GENOMIC DNA]</scope>
    <source>
        <strain evidence="4 5">JS81F13</strain>
    </source>
</reference>
<feature type="domain" description="HTH cro/C1-type" evidence="3">
    <location>
        <begin position="7"/>
        <end position="60"/>
    </location>
</feature>
<dbReference type="STRING" id="61647.LG71_00235"/>
<feature type="region of interest" description="Disordered" evidence="1">
    <location>
        <begin position="60"/>
        <end position="81"/>
    </location>
</feature>
<sequence length="150" mass="16669">MNTAEKVKMYRLRNAWSQEQLADLTSLSARTVQRIESGQKPGLETLAALASAFELHAADLQDDPDEQPDSPPPSPPAAAPASQARFFRKLASFIIVCAALLMINYLFSPHSRWALIVTLVWGLLLAVRAFNLFVLAKIFPEARVLPDIRR</sequence>
<dbReference type="OrthoDB" id="21915at2"/>
<evidence type="ECO:0000256" key="2">
    <source>
        <dbReference type="SAM" id="Phobius"/>
    </source>
</evidence>
<comment type="caution">
    <text evidence="4">The sequence shown here is derived from an EMBL/GenBank/DDBJ whole genome shotgun (WGS) entry which is preliminary data.</text>
</comment>